<dbReference type="InterPro" id="IPR011009">
    <property type="entry name" value="Kinase-like_dom_sf"/>
</dbReference>
<dbReference type="Pfam" id="PF13360">
    <property type="entry name" value="PQQ_2"/>
    <property type="match status" value="2"/>
</dbReference>
<feature type="region of interest" description="Disordered" evidence="8">
    <location>
        <begin position="453"/>
        <end position="476"/>
    </location>
</feature>
<evidence type="ECO:0000256" key="8">
    <source>
        <dbReference type="SAM" id="MobiDB-lite"/>
    </source>
</evidence>
<keyword evidence="11" id="KW-1185">Reference proteome</keyword>
<proteinExistence type="predicted"/>
<comment type="caution">
    <text evidence="10">The sequence shown here is derived from an EMBL/GenBank/DDBJ whole genome shotgun (WGS) entry which is preliminary data.</text>
</comment>
<dbReference type="Proteomes" id="UP000243342">
    <property type="component" value="Unassembled WGS sequence"/>
</dbReference>
<feature type="compositionally biased region" description="Pro residues" evidence="8">
    <location>
        <begin position="355"/>
        <end position="384"/>
    </location>
</feature>
<reference evidence="10 11" key="1">
    <citation type="submission" date="2016-10" db="EMBL/GenBank/DDBJ databases">
        <title>Genome sequence of Streptomyces gilvigriseus MUSC 26.</title>
        <authorList>
            <person name="Lee L.-H."/>
            <person name="Ser H.-L."/>
        </authorList>
    </citation>
    <scope>NUCLEOTIDE SEQUENCE [LARGE SCALE GENOMIC DNA]</scope>
    <source>
        <strain evidence="10 11">MUSC 26</strain>
    </source>
</reference>
<dbReference type="GO" id="GO:0005524">
    <property type="term" value="F:ATP binding"/>
    <property type="evidence" value="ECO:0007669"/>
    <property type="project" value="UniProtKB-UniRule"/>
</dbReference>
<dbReference type="SUPFAM" id="SSF50998">
    <property type="entry name" value="Quinoprotein alcohol dehydrogenase-like"/>
    <property type="match status" value="2"/>
</dbReference>
<feature type="compositionally biased region" description="Pro residues" evidence="8">
    <location>
        <begin position="391"/>
        <end position="412"/>
    </location>
</feature>
<dbReference type="Gene3D" id="2.130.10.10">
    <property type="entry name" value="YVTN repeat-like/Quinoprotein amine dehydrogenase"/>
    <property type="match status" value="2"/>
</dbReference>
<dbReference type="FunFam" id="3.30.200.20:FF:000267">
    <property type="entry name" value="Serine/threonine protein kinase"/>
    <property type="match status" value="1"/>
</dbReference>
<organism evidence="10 11">
    <name type="scientific">Mangrovactinospora gilvigrisea</name>
    <dbReference type="NCBI Taxonomy" id="1428644"/>
    <lineage>
        <taxon>Bacteria</taxon>
        <taxon>Bacillati</taxon>
        <taxon>Actinomycetota</taxon>
        <taxon>Actinomycetes</taxon>
        <taxon>Kitasatosporales</taxon>
        <taxon>Streptomycetaceae</taxon>
        <taxon>Mangrovactinospora</taxon>
    </lineage>
</organism>
<feature type="compositionally biased region" description="Low complexity" evidence="8">
    <location>
        <begin position="423"/>
        <end position="437"/>
    </location>
</feature>
<evidence type="ECO:0000256" key="7">
    <source>
        <dbReference type="PROSITE-ProRule" id="PRU10141"/>
    </source>
</evidence>
<dbReference type="PROSITE" id="PS00108">
    <property type="entry name" value="PROTEIN_KINASE_ST"/>
    <property type="match status" value="1"/>
</dbReference>
<feature type="binding site" evidence="7">
    <location>
        <position position="43"/>
    </location>
    <ligand>
        <name>ATP</name>
        <dbReference type="ChEBI" id="CHEBI:30616"/>
    </ligand>
</feature>
<evidence type="ECO:0000256" key="3">
    <source>
        <dbReference type="ARBA" id="ARBA00022777"/>
    </source>
</evidence>
<gene>
    <name evidence="10" type="ORF">BIV57_15785</name>
</gene>
<name>A0A1J7C4P5_9ACTN</name>
<dbReference type="EMBL" id="MLCF01000087">
    <property type="protein sequence ID" value="OIV36532.1"/>
    <property type="molecule type" value="Genomic_DNA"/>
</dbReference>
<dbReference type="PANTHER" id="PTHR43289">
    <property type="entry name" value="MITOGEN-ACTIVATED PROTEIN KINASE KINASE KINASE 20-RELATED"/>
    <property type="match status" value="1"/>
</dbReference>
<dbReference type="Pfam" id="PF00069">
    <property type="entry name" value="Pkinase"/>
    <property type="match status" value="1"/>
</dbReference>
<dbReference type="InterPro" id="IPR015943">
    <property type="entry name" value="WD40/YVTN_repeat-like_dom_sf"/>
</dbReference>
<dbReference type="STRING" id="1428644.BIV57_15785"/>
<accession>A0A1J7C4P5</accession>
<dbReference type="PROSITE" id="PS00107">
    <property type="entry name" value="PROTEIN_KINASE_ATP"/>
    <property type="match status" value="1"/>
</dbReference>
<comment type="catalytic activity">
    <reaction evidence="5">
        <text>L-threonyl-[protein] + ATP = O-phospho-L-threonyl-[protein] + ADP + H(+)</text>
        <dbReference type="Rhea" id="RHEA:46608"/>
        <dbReference type="Rhea" id="RHEA-COMP:11060"/>
        <dbReference type="Rhea" id="RHEA-COMP:11605"/>
        <dbReference type="ChEBI" id="CHEBI:15378"/>
        <dbReference type="ChEBI" id="CHEBI:30013"/>
        <dbReference type="ChEBI" id="CHEBI:30616"/>
        <dbReference type="ChEBI" id="CHEBI:61977"/>
        <dbReference type="ChEBI" id="CHEBI:456216"/>
        <dbReference type="EC" id="2.7.11.1"/>
    </reaction>
</comment>
<feature type="compositionally biased region" description="Pro residues" evidence="8">
    <location>
        <begin position="302"/>
        <end position="327"/>
    </location>
</feature>
<keyword evidence="3" id="KW-0418">Kinase</keyword>
<evidence type="ECO:0000256" key="1">
    <source>
        <dbReference type="ARBA" id="ARBA00022679"/>
    </source>
</evidence>
<dbReference type="SMART" id="SM00220">
    <property type="entry name" value="S_TKc"/>
    <property type="match status" value="1"/>
</dbReference>
<dbReference type="AlphaFoldDB" id="A0A1J7C4P5"/>
<dbReference type="Gene3D" id="3.30.200.20">
    <property type="entry name" value="Phosphorylase Kinase, domain 1"/>
    <property type="match status" value="1"/>
</dbReference>
<evidence type="ECO:0000256" key="2">
    <source>
        <dbReference type="ARBA" id="ARBA00022741"/>
    </source>
</evidence>
<dbReference type="GO" id="GO:0004674">
    <property type="term" value="F:protein serine/threonine kinase activity"/>
    <property type="evidence" value="ECO:0007669"/>
    <property type="project" value="UniProtKB-EC"/>
</dbReference>
<dbReference type="InterPro" id="IPR017441">
    <property type="entry name" value="Protein_kinase_ATP_BS"/>
</dbReference>
<keyword evidence="2 7" id="KW-0547">Nucleotide-binding</keyword>
<dbReference type="InterPro" id="IPR008271">
    <property type="entry name" value="Ser/Thr_kinase_AS"/>
</dbReference>
<evidence type="ECO:0000259" key="9">
    <source>
        <dbReference type="PROSITE" id="PS50011"/>
    </source>
</evidence>
<evidence type="ECO:0000256" key="6">
    <source>
        <dbReference type="ARBA" id="ARBA00048679"/>
    </source>
</evidence>
<dbReference type="SMART" id="SM00564">
    <property type="entry name" value="PQQ"/>
    <property type="match status" value="7"/>
</dbReference>
<feature type="compositionally biased region" description="Basic and acidic residues" evidence="8">
    <location>
        <begin position="345"/>
        <end position="354"/>
    </location>
</feature>
<dbReference type="PROSITE" id="PS50011">
    <property type="entry name" value="PROTEIN_KINASE_DOM"/>
    <property type="match status" value="1"/>
</dbReference>
<dbReference type="Gene3D" id="1.10.510.10">
    <property type="entry name" value="Transferase(Phosphotransferase) domain 1"/>
    <property type="match status" value="1"/>
</dbReference>
<dbReference type="Gene3D" id="2.40.10.480">
    <property type="match status" value="1"/>
</dbReference>
<feature type="region of interest" description="Disordered" evidence="8">
    <location>
        <begin position="296"/>
        <end position="437"/>
    </location>
</feature>
<evidence type="ECO:0000313" key="11">
    <source>
        <dbReference type="Proteomes" id="UP000243342"/>
    </source>
</evidence>
<dbReference type="InterPro" id="IPR000719">
    <property type="entry name" value="Prot_kinase_dom"/>
</dbReference>
<comment type="catalytic activity">
    <reaction evidence="6">
        <text>L-seryl-[protein] + ATP = O-phospho-L-seryl-[protein] + ADP + H(+)</text>
        <dbReference type="Rhea" id="RHEA:17989"/>
        <dbReference type="Rhea" id="RHEA-COMP:9863"/>
        <dbReference type="Rhea" id="RHEA-COMP:11604"/>
        <dbReference type="ChEBI" id="CHEBI:15378"/>
        <dbReference type="ChEBI" id="CHEBI:29999"/>
        <dbReference type="ChEBI" id="CHEBI:30616"/>
        <dbReference type="ChEBI" id="CHEBI:83421"/>
        <dbReference type="ChEBI" id="CHEBI:456216"/>
        <dbReference type="EC" id="2.7.11.1"/>
    </reaction>
</comment>
<dbReference type="InterPro" id="IPR002372">
    <property type="entry name" value="PQQ_rpt_dom"/>
</dbReference>
<evidence type="ECO:0000313" key="10">
    <source>
        <dbReference type="EMBL" id="OIV36532.1"/>
    </source>
</evidence>
<dbReference type="RefSeq" id="WP_071657514.1">
    <property type="nucleotide sequence ID" value="NZ_MLCF01000087.1"/>
</dbReference>
<sequence length="880" mass="91845">MEPLDQHDPRRIGPFEVLGRLGKGGMGLVYLGRSTAGRRVAIKTVRAELAEDKLFRTRFEREIRAARTVGGFYTAAVVDADAQAPVPWLATAYVPAPSLEDLVVHTGPLPVGAVRWLAAGIAEALQSIHRADLIHRDLKPSNVLVVEDGPRVIDFGIAAGGQYTRVTMTNVAVGTPAYMSPEQARNSRGVTGPSDVFSLGSTLVYAATGHAPYRGSGPVDIVSQLLNREPDLSGLPDDLRPLIKACLRHELNRRPTPEEIQAELAPQLFSAGEAGGGAAMWLPGPALDFIEERSGRHISRPEPGPPPPMVPTPAPPAPPEPVAPPGPARHDSGQQGGDPSNIHIAVERAARELPPRPPSAPPGLQPTPRPEPAPPLSSPVPSPSAPSRAPSFPPAPVEPSPAPSVPVQPAPSEPIRLAGSGIAVGPGPKAAEAAAVPEPEGASILWARREEPGAVAAPPAPATPPQEAPVGHPVTPTPPHPIVPEPPVAPAMPPRPLRAPEPPPEYRRPDDWRPWRFRMSNGVWGSPQIWGGVVYVSSFEVHALELGSGQRRFKSTSPVWTMRVADGRVHSADGPSVYTFDARTGTPVWQLTAGGWVYSVRVGGGAVVAGTRGGGVQAWNAADGSPLWQVLDAQVSHESPTTGLEILGERVLYYGESGSGLLLNAVDLRTGAALWSVPVGGRLPLRPAAGPDGVLYAAAGSAVYALEPHSGGVLWRFDAPAEIGAPPTVAEDGGAPAVLVTDLAGGVHLLGAADGQPRWQNRIDGRPSAEAPTAAAGVVVIVAGAAVHAFGARDGQFRWRFDARAPIVGAPASAEGLLHIGSRDHRLYTLEAATGRLRWRLETGGEITGSPTVEGGAVCVCSADNCVYALDAAKGTDTKR</sequence>
<feature type="domain" description="Protein kinase" evidence="9">
    <location>
        <begin position="15"/>
        <end position="268"/>
    </location>
</feature>
<dbReference type="SUPFAM" id="SSF56112">
    <property type="entry name" value="Protein kinase-like (PK-like)"/>
    <property type="match status" value="1"/>
</dbReference>
<keyword evidence="1" id="KW-0808">Transferase</keyword>
<evidence type="ECO:0000256" key="5">
    <source>
        <dbReference type="ARBA" id="ARBA00047899"/>
    </source>
</evidence>
<feature type="compositionally biased region" description="Pro residues" evidence="8">
    <location>
        <begin position="458"/>
        <end position="467"/>
    </location>
</feature>
<dbReference type="PANTHER" id="PTHR43289:SF34">
    <property type="entry name" value="SERINE_THREONINE-PROTEIN KINASE YBDM-RELATED"/>
    <property type="match status" value="1"/>
</dbReference>
<keyword evidence="4 7" id="KW-0067">ATP-binding</keyword>
<protein>
    <recommendedName>
        <fullName evidence="9">Protein kinase domain-containing protein</fullName>
    </recommendedName>
</protein>
<dbReference type="InterPro" id="IPR011047">
    <property type="entry name" value="Quinoprotein_ADH-like_sf"/>
</dbReference>
<dbReference type="CDD" id="cd14014">
    <property type="entry name" value="STKc_PknB_like"/>
    <property type="match status" value="1"/>
</dbReference>
<evidence type="ECO:0000256" key="4">
    <source>
        <dbReference type="ARBA" id="ARBA00022840"/>
    </source>
</evidence>
<dbReference type="InterPro" id="IPR018391">
    <property type="entry name" value="PQQ_b-propeller_rpt"/>
</dbReference>
<dbReference type="OrthoDB" id="9762169at2"/>